<feature type="domain" description="HTH cro/C1-type" evidence="6">
    <location>
        <begin position="22"/>
        <end position="50"/>
    </location>
</feature>
<dbReference type="PANTHER" id="PTHR30055">
    <property type="entry name" value="HTH-TYPE TRANSCRIPTIONAL REGULATOR RUTR"/>
    <property type="match status" value="1"/>
</dbReference>
<dbReference type="Pfam" id="PF00440">
    <property type="entry name" value="TetR_N"/>
    <property type="match status" value="1"/>
</dbReference>
<name>Q2GAW8_NOVAD</name>
<evidence type="ECO:0000259" key="7">
    <source>
        <dbReference type="PROSITE" id="PS50977"/>
    </source>
</evidence>
<dbReference type="InterPro" id="IPR001647">
    <property type="entry name" value="HTH_TetR"/>
</dbReference>
<evidence type="ECO:0000256" key="4">
    <source>
        <dbReference type="ARBA" id="ARBA00023163"/>
    </source>
</evidence>
<evidence type="ECO:0000313" key="8">
    <source>
        <dbReference type="EMBL" id="ABD25005.1"/>
    </source>
</evidence>
<keyword evidence="1" id="KW-0678">Repressor</keyword>
<evidence type="ECO:0007829" key="10">
    <source>
        <dbReference type="PDB" id="2RAS"/>
    </source>
</evidence>
<evidence type="ECO:0000256" key="2">
    <source>
        <dbReference type="ARBA" id="ARBA00023015"/>
    </source>
</evidence>
<dbReference type="KEGG" id="nar:Saro_0558"/>
<gene>
    <name evidence="8" type="ordered locus">Saro_0558</name>
</gene>
<keyword evidence="4" id="KW-0804">Transcription</keyword>
<dbReference type="EvolutionaryTrace" id="Q2GAW8"/>
<dbReference type="InterPro" id="IPR001387">
    <property type="entry name" value="Cro/C1-type_HTH"/>
</dbReference>
<accession>Q2GAW8</accession>
<evidence type="ECO:0000256" key="5">
    <source>
        <dbReference type="PROSITE-ProRule" id="PRU00335"/>
    </source>
</evidence>
<keyword evidence="2" id="KW-0805">Transcription regulation</keyword>
<proteinExistence type="evidence at protein level"/>
<evidence type="ECO:0000313" key="9">
    <source>
        <dbReference type="Proteomes" id="UP000009134"/>
    </source>
</evidence>
<keyword evidence="9" id="KW-1185">Reference proteome</keyword>
<dbReference type="GO" id="GO:0003700">
    <property type="term" value="F:DNA-binding transcription factor activity"/>
    <property type="evidence" value="ECO:0007669"/>
    <property type="project" value="TreeGrafter"/>
</dbReference>
<dbReference type="EMBL" id="CP000248">
    <property type="protein sequence ID" value="ABD25005.1"/>
    <property type="molecule type" value="Genomic_DNA"/>
</dbReference>
<dbReference type="InterPro" id="IPR041478">
    <property type="entry name" value="TetR_C_27"/>
</dbReference>
<dbReference type="InterPro" id="IPR050109">
    <property type="entry name" value="HTH-type_TetR-like_transc_reg"/>
</dbReference>
<sequence>MASSGTEHDAMRARLVDVAQAIVEERGGAGLTLSELAARAGISQANLSRYFETREDLMEAIADYWFHPMVEIMEDVLASDLPPRRKMYEFFARRFVVMRRKWEADPVKLQTYIEVGNDYFEQVRSYIDLADHYLGEIIGEAMSDGAFSGLEVDETISLVNQMCAPYCALNTMTTFMERLSEDKLARIVDAVFDGLSAQDRGARSLTGLRAA</sequence>
<dbReference type="STRING" id="279238.Saro_0558"/>
<dbReference type="SMR" id="Q2GAW8"/>
<dbReference type="HOGENOM" id="CLU_1303856_0_0_5"/>
<dbReference type="InterPro" id="IPR009057">
    <property type="entry name" value="Homeodomain-like_sf"/>
</dbReference>
<dbReference type="CDD" id="cd00093">
    <property type="entry name" value="HTH_XRE"/>
    <property type="match status" value="1"/>
</dbReference>
<dbReference type="GO" id="GO:0000976">
    <property type="term" value="F:transcription cis-regulatory region binding"/>
    <property type="evidence" value="ECO:0007669"/>
    <property type="project" value="TreeGrafter"/>
</dbReference>
<organism evidence="8 9">
    <name type="scientific">Novosphingobium aromaticivorans (strain ATCC 700278 / DSM 12444 / CCUG 56034 / CIP 105152 / NBRC 16084 / F199)</name>
    <dbReference type="NCBI Taxonomy" id="279238"/>
    <lineage>
        <taxon>Bacteria</taxon>
        <taxon>Pseudomonadati</taxon>
        <taxon>Pseudomonadota</taxon>
        <taxon>Alphaproteobacteria</taxon>
        <taxon>Sphingomonadales</taxon>
        <taxon>Sphingomonadaceae</taxon>
        <taxon>Novosphingobium</taxon>
    </lineage>
</organism>
<keyword evidence="3 5" id="KW-0238">DNA-binding</keyword>
<feature type="DNA-binding region" description="H-T-H motif" evidence="5">
    <location>
        <begin position="32"/>
        <end position="51"/>
    </location>
</feature>
<dbReference type="PROSITE" id="PS50977">
    <property type="entry name" value="HTH_TETR_2"/>
    <property type="match status" value="1"/>
</dbReference>
<dbReference type="eggNOG" id="COG1309">
    <property type="taxonomic scope" value="Bacteria"/>
</dbReference>
<dbReference type="AlphaFoldDB" id="Q2GAW8"/>
<evidence type="ECO:0000259" key="6">
    <source>
        <dbReference type="PROSITE" id="PS50943"/>
    </source>
</evidence>
<protein>
    <submittedName>
        <fullName evidence="8">Transcriptional regulator, TetR family</fullName>
    </submittedName>
</protein>
<dbReference type="PANTHER" id="PTHR30055:SF175">
    <property type="entry name" value="HTH-TYPE TRANSCRIPTIONAL REPRESSOR KSTR2"/>
    <property type="match status" value="1"/>
</dbReference>
<dbReference type="PROSITE" id="PS50943">
    <property type="entry name" value="HTH_CROC1"/>
    <property type="match status" value="1"/>
</dbReference>
<dbReference type="PDB" id="2RAS">
    <property type="method" value="X-ray"/>
    <property type="resolution" value="1.80 A"/>
    <property type="chains" value="A/B=1-211"/>
</dbReference>
<reference evidence="10" key="2">
    <citation type="submission" date="2007-09" db="PDB data bank">
        <title>Crystal structure of predicted transcriptional regulator of TetR/AcrR family (YP_495839.1) from Novosphingobium aromaticivorans DSM 12444 at 1.80 A resolution.</title>
        <authorList>
            <consortium name="Joint Center for Structural Genomics (JCSG)"/>
        </authorList>
    </citation>
    <scope>X-RAY CRYSTALLOGRAPHY (1.80 ANGSTROMS)</scope>
</reference>
<keyword evidence="10" id="KW-0002">3D-structure</keyword>
<dbReference type="Gene3D" id="1.10.357.10">
    <property type="entry name" value="Tetracycline Repressor, domain 2"/>
    <property type="match status" value="1"/>
</dbReference>
<reference evidence="9" key="1">
    <citation type="submission" date="2006-01" db="EMBL/GenBank/DDBJ databases">
        <title>Complete sequence of Novosphingobium aromaticivorans DSM 12444.</title>
        <authorList>
            <consortium name="US DOE Joint Genome Institute"/>
            <person name="Copeland A."/>
            <person name="Lucas S."/>
            <person name="Lapidus A."/>
            <person name="Barry K."/>
            <person name="Detter J.C."/>
            <person name="Glavina T."/>
            <person name="Hammon N."/>
            <person name="Israni S."/>
            <person name="Pitluck S."/>
            <person name="Chain P."/>
            <person name="Malfatti S."/>
            <person name="Shin M."/>
            <person name="Vergez L."/>
            <person name="Schmutz J."/>
            <person name="Larimer F."/>
            <person name="Land M."/>
            <person name="Kyrpides N."/>
            <person name="Ivanova N."/>
            <person name="Fredrickson J."/>
            <person name="Balkwill D."/>
            <person name="Romine M.F."/>
            <person name="Richardson P."/>
        </authorList>
    </citation>
    <scope>NUCLEOTIDE SEQUENCE [LARGE SCALE GENOMIC DNA]</scope>
    <source>
        <strain evidence="9">ATCC 700278 / DSM 12444 / CCUG 56034 / CIP 105152 / NBRC 16084 / F199</strain>
    </source>
</reference>
<dbReference type="RefSeq" id="WP_011444219.1">
    <property type="nucleotide sequence ID" value="NC_007794.1"/>
</dbReference>
<dbReference type="Pfam" id="PF17935">
    <property type="entry name" value="TetR_C_27"/>
    <property type="match status" value="1"/>
</dbReference>
<dbReference type="SUPFAM" id="SSF46689">
    <property type="entry name" value="Homeodomain-like"/>
    <property type="match status" value="1"/>
</dbReference>
<dbReference type="PDBsum" id="2RAS"/>
<dbReference type="DNASU" id="3918688"/>
<dbReference type="Proteomes" id="UP000009134">
    <property type="component" value="Chromosome"/>
</dbReference>
<evidence type="ECO:0000256" key="3">
    <source>
        <dbReference type="ARBA" id="ARBA00023125"/>
    </source>
</evidence>
<feature type="domain" description="HTH tetR-type" evidence="7">
    <location>
        <begin position="9"/>
        <end position="69"/>
    </location>
</feature>
<dbReference type="PRINTS" id="PR00455">
    <property type="entry name" value="HTHTETR"/>
</dbReference>
<evidence type="ECO:0000256" key="1">
    <source>
        <dbReference type="ARBA" id="ARBA00022491"/>
    </source>
</evidence>